<proteinExistence type="predicted"/>
<dbReference type="GO" id="GO:0016020">
    <property type="term" value="C:membrane"/>
    <property type="evidence" value="ECO:0007669"/>
    <property type="project" value="UniProtKB-SubCell"/>
</dbReference>
<keyword evidence="4 6" id="KW-0472">Membrane</keyword>
<reference evidence="8" key="1">
    <citation type="submission" date="2021-08" db="EMBL/GenBank/DDBJ databases">
        <title>WGS assembly of Ceratopteris richardii.</title>
        <authorList>
            <person name="Marchant D.B."/>
            <person name="Chen G."/>
            <person name="Jenkins J."/>
            <person name="Shu S."/>
            <person name="Leebens-Mack J."/>
            <person name="Grimwood J."/>
            <person name="Schmutz J."/>
            <person name="Soltis P."/>
            <person name="Soltis D."/>
            <person name="Chen Z.-H."/>
        </authorList>
    </citation>
    <scope>NUCLEOTIDE SEQUENCE</scope>
    <source>
        <strain evidence="8">Whitten #5841</strain>
        <tissue evidence="8">Leaf</tissue>
    </source>
</reference>
<evidence type="ECO:0000313" key="8">
    <source>
        <dbReference type="EMBL" id="KAH7436757.1"/>
    </source>
</evidence>
<dbReference type="EMBL" id="CM035410">
    <property type="protein sequence ID" value="KAH7436757.1"/>
    <property type="molecule type" value="Genomic_DNA"/>
</dbReference>
<keyword evidence="2 6" id="KW-0812">Transmembrane</keyword>
<dbReference type="InterPro" id="IPR004843">
    <property type="entry name" value="Calcineurin-like_PHP"/>
</dbReference>
<protein>
    <recommendedName>
        <fullName evidence="7">Calcineurin-like phosphoesterase domain-containing protein</fullName>
    </recommendedName>
</protein>
<dbReference type="FunFam" id="3.60.21.10:FF:000050">
    <property type="entry name" value="Calcineurin-like metallo-phosphoesterase superfamily protein"/>
    <property type="match status" value="1"/>
</dbReference>
<dbReference type="CDD" id="cd07384">
    <property type="entry name" value="MPP_Cdc1_like"/>
    <property type="match status" value="1"/>
</dbReference>
<feature type="transmembrane region" description="Helical" evidence="6">
    <location>
        <begin position="21"/>
        <end position="41"/>
    </location>
</feature>
<keyword evidence="3 6" id="KW-1133">Transmembrane helix</keyword>
<dbReference type="SUPFAM" id="SSF56300">
    <property type="entry name" value="Metallo-dependent phosphatases"/>
    <property type="match status" value="1"/>
</dbReference>
<feature type="transmembrane region" description="Helical" evidence="6">
    <location>
        <begin position="514"/>
        <end position="534"/>
    </location>
</feature>
<dbReference type="GO" id="GO:0006506">
    <property type="term" value="P:GPI anchor biosynthetic process"/>
    <property type="evidence" value="ECO:0007669"/>
    <property type="project" value="InterPro"/>
</dbReference>
<dbReference type="GO" id="GO:0005783">
    <property type="term" value="C:endoplasmic reticulum"/>
    <property type="evidence" value="ECO:0007669"/>
    <property type="project" value="TreeGrafter"/>
</dbReference>
<dbReference type="OrthoDB" id="5977743at2759"/>
<name>A0A8T2UKS5_CERRI</name>
<dbReference type="Pfam" id="PF00149">
    <property type="entry name" value="Metallophos"/>
    <property type="match status" value="1"/>
</dbReference>
<keyword evidence="9" id="KW-1185">Reference proteome</keyword>
<evidence type="ECO:0000256" key="1">
    <source>
        <dbReference type="ARBA" id="ARBA00004141"/>
    </source>
</evidence>
<dbReference type="OMA" id="LHCMKYP"/>
<gene>
    <name evidence="8" type="ORF">KP509_05G034900</name>
</gene>
<evidence type="ECO:0000256" key="2">
    <source>
        <dbReference type="ARBA" id="ARBA00022692"/>
    </source>
</evidence>
<feature type="transmembrane region" description="Helical" evidence="6">
    <location>
        <begin position="380"/>
        <end position="399"/>
    </location>
</feature>
<dbReference type="PANTHER" id="PTHR13315:SF4">
    <property type="entry name" value="METALLOPHOSPHOESTERASE, ISOFORM E"/>
    <property type="match status" value="1"/>
</dbReference>
<evidence type="ECO:0000256" key="4">
    <source>
        <dbReference type="ARBA" id="ARBA00023136"/>
    </source>
</evidence>
<comment type="caution">
    <text evidence="8">The sequence shown here is derived from an EMBL/GenBank/DDBJ whole genome shotgun (WGS) entry which is preliminary data.</text>
</comment>
<accession>A0A8T2UKS5</accession>
<dbReference type="PANTHER" id="PTHR13315">
    <property type="entry name" value="METALLO PHOSPHOESTERASE RELATED"/>
    <property type="match status" value="1"/>
</dbReference>
<comment type="subcellular location">
    <subcellularLocation>
        <location evidence="1">Membrane</location>
        <topology evidence="1">Multi-pass membrane protein</topology>
    </subcellularLocation>
</comment>
<evidence type="ECO:0000256" key="5">
    <source>
        <dbReference type="SAM" id="MobiDB-lite"/>
    </source>
</evidence>
<feature type="region of interest" description="Disordered" evidence="5">
    <location>
        <begin position="468"/>
        <end position="494"/>
    </location>
</feature>
<dbReference type="Proteomes" id="UP000825935">
    <property type="component" value="Chromosome 5"/>
</dbReference>
<dbReference type="GO" id="GO:0016787">
    <property type="term" value="F:hydrolase activity"/>
    <property type="evidence" value="ECO:0007669"/>
    <property type="project" value="InterPro"/>
</dbReference>
<evidence type="ECO:0000313" key="9">
    <source>
        <dbReference type="Proteomes" id="UP000825935"/>
    </source>
</evidence>
<organism evidence="8 9">
    <name type="scientific">Ceratopteris richardii</name>
    <name type="common">Triangle waterfern</name>
    <dbReference type="NCBI Taxonomy" id="49495"/>
    <lineage>
        <taxon>Eukaryota</taxon>
        <taxon>Viridiplantae</taxon>
        <taxon>Streptophyta</taxon>
        <taxon>Embryophyta</taxon>
        <taxon>Tracheophyta</taxon>
        <taxon>Polypodiopsida</taxon>
        <taxon>Polypodiidae</taxon>
        <taxon>Polypodiales</taxon>
        <taxon>Pteridineae</taxon>
        <taxon>Pteridaceae</taxon>
        <taxon>Parkerioideae</taxon>
        <taxon>Ceratopteris</taxon>
    </lineage>
</organism>
<sequence>MAERNKRPHSPSGGSRKVDGRYYVWHATACLACVWVGSLLYGEVLSFWVSAWTCPWPALSKHSRADTGGNFVKVAVIADPQLTDRTTHGMKPGSFALKATQFYSDIFMRRAFRRTVLPLYPDHIIFLGDYFDGGPSLSETEFNASLDRFWHIFDQSRRGLKSSARRVPYHYLFGNHDLGYAGLQTERPELLQRYINAFGPIEHMDKIGALNFVFVDSQSLDGHPDDVHTIGSWSFFKNISGEPHTQEKKVLLSHIPLYRPDNTPCGVLRSSELINQRITWSRSAFRRIIYQNYLSEETTIHLIDLLKPVLILSGHDHDQCSVKHRIPSFSVVEHTVGSFSWQNGNLYPSFLLLSVSSQSSSDEESVSSQLCFLPYQTFIYIWYGVLFVLSLVSLFAWPFNGVDFYQVLLAFRPPDGPKAKDEDAAYDFEMVWDAEGSMHLIRKPSNHGDNKSMSQDTARSTALAQSLTKRTPASDFSSGSTSSNEQGTAESSISLVGHASKSTMSFILRKLRQITGPLVVLTTINVSFYVMLMMNDWTVL</sequence>
<evidence type="ECO:0000259" key="7">
    <source>
        <dbReference type="Pfam" id="PF00149"/>
    </source>
</evidence>
<dbReference type="AlphaFoldDB" id="A0A8T2UKS5"/>
<dbReference type="InterPro" id="IPR033308">
    <property type="entry name" value="PGAP5/Cdc1/Ted1"/>
</dbReference>
<dbReference type="Gene3D" id="3.60.21.10">
    <property type="match status" value="1"/>
</dbReference>
<dbReference type="InterPro" id="IPR029052">
    <property type="entry name" value="Metallo-depent_PP-like"/>
</dbReference>
<evidence type="ECO:0000256" key="6">
    <source>
        <dbReference type="SAM" id="Phobius"/>
    </source>
</evidence>
<evidence type="ECO:0000256" key="3">
    <source>
        <dbReference type="ARBA" id="ARBA00022989"/>
    </source>
</evidence>
<feature type="domain" description="Calcineurin-like phosphoesterase" evidence="7">
    <location>
        <begin position="73"/>
        <end position="318"/>
    </location>
</feature>